<feature type="compositionally biased region" description="Polar residues" evidence="1">
    <location>
        <begin position="40"/>
        <end position="57"/>
    </location>
</feature>
<feature type="region of interest" description="Disordered" evidence="1">
    <location>
        <begin position="40"/>
        <end position="75"/>
    </location>
</feature>
<comment type="caution">
    <text evidence="2">The sequence shown here is derived from an EMBL/GenBank/DDBJ whole genome shotgun (WGS) entry which is preliminary data.</text>
</comment>
<dbReference type="GeneID" id="93649127"/>
<evidence type="ECO:0000313" key="2">
    <source>
        <dbReference type="EMBL" id="KAG5421408.1"/>
    </source>
</evidence>
<evidence type="ECO:0000256" key="1">
    <source>
        <dbReference type="SAM" id="MobiDB-lite"/>
    </source>
</evidence>
<evidence type="ECO:0000313" key="3">
    <source>
        <dbReference type="Proteomes" id="UP000669133"/>
    </source>
</evidence>
<sequence length="144" mass="16702">MLGGYGGYDNYSSYAQFEEEFVNDGASVREDPHFSISQSEYQVESTFADSDSYSEVTSEAEQEVEPLQATDESRHKSKFGVRRLFKRCKEIQKEAADVITKRARKRPTREEEEDREGIQNQEDERPSSGHINTFVHNLYRELYA</sequence>
<dbReference type="Proteomes" id="UP000669133">
    <property type="component" value="Unassembled WGS sequence"/>
</dbReference>
<dbReference type="RefSeq" id="XP_067550524.1">
    <property type="nucleotide sequence ID" value="XM_067694108.1"/>
</dbReference>
<reference evidence="2 3" key="1">
    <citation type="submission" date="2020-12" db="EMBL/GenBank/DDBJ databases">
        <title>Effect of drift, selection, and recombination on the evolution of hybrid genomes in Candida yeast pathogens.</title>
        <authorList>
            <person name="Mixao V."/>
            <person name="Ksiezopolska E."/>
            <person name="Saus E."/>
            <person name="Boekhout T."/>
            <person name="Gacser A."/>
            <person name="Gabaldon T."/>
        </authorList>
    </citation>
    <scope>NUCLEOTIDE SEQUENCE [LARGE SCALE GENOMIC DNA]</scope>
    <source>
        <strain evidence="2 3">BP57</strain>
    </source>
</reference>
<feature type="region of interest" description="Disordered" evidence="1">
    <location>
        <begin position="97"/>
        <end position="132"/>
    </location>
</feature>
<dbReference type="EMBL" id="JAEOAQ010000001">
    <property type="protein sequence ID" value="KAG5421408.1"/>
    <property type="molecule type" value="Genomic_DNA"/>
</dbReference>
<keyword evidence="3" id="KW-1185">Reference proteome</keyword>
<name>A0A8H7ZGP1_9ASCO</name>
<accession>A0A8H7ZGP1</accession>
<protein>
    <submittedName>
        <fullName evidence="2">Uncharacterized protein</fullName>
    </submittedName>
</protein>
<proteinExistence type="predicted"/>
<organism evidence="2 3">
    <name type="scientific">Candida metapsilosis</name>
    <dbReference type="NCBI Taxonomy" id="273372"/>
    <lineage>
        <taxon>Eukaryota</taxon>
        <taxon>Fungi</taxon>
        <taxon>Dikarya</taxon>
        <taxon>Ascomycota</taxon>
        <taxon>Saccharomycotina</taxon>
        <taxon>Pichiomycetes</taxon>
        <taxon>Debaryomycetaceae</taxon>
        <taxon>Candida/Lodderomyces clade</taxon>
        <taxon>Candida</taxon>
    </lineage>
</organism>
<gene>
    <name evidence="2" type="ORF">I9W82_000498</name>
</gene>
<dbReference type="AlphaFoldDB" id="A0A8H7ZGP1"/>